<gene>
    <name evidence="2" type="ORF">FB45DRAFT_1029672</name>
</gene>
<keyword evidence="1" id="KW-0472">Membrane</keyword>
<name>A0AAD7FJ87_9AGAR</name>
<keyword evidence="1" id="KW-1133">Transmembrane helix</keyword>
<comment type="caution">
    <text evidence="2">The sequence shown here is derived from an EMBL/GenBank/DDBJ whole genome shotgun (WGS) entry which is preliminary data.</text>
</comment>
<accession>A0AAD7FJ87</accession>
<organism evidence="2 3">
    <name type="scientific">Roridomyces roridus</name>
    <dbReference type="NCBI Taxonomy" id="1738132"/>
    <lineage>
        <taxon>Eukaryota</taxon>
        <taxon>Fungi</taxon>
        <taxon>Dikarya</taxon>
        <taxon>Basidiomycota</taxon>
        <taxon>Agaricomycotina</taxon>
        <taxon>Agaricomycetes</taxon>
        <taxon>Agaricomycetidae</taxon>
        <taxon>Agaricales</taxon>
        <taxon>Marasmiineae</taxon>
        <taxon>Mycenaceae</taxon>
        <taxon>Roridomyces</taxon>
    </lineage>
</organism>
<dbReference type="EMBL" id="JARKIF010000011">
    <property type="protein sequence ID" value="KAJ7627319.1"/>
    <property type="molecule type" value="Genomic_DNA"/>
</dbReference>
<evidence type="ECO:0000256" key="1">
    <source>
        <dbReference type="SAM" id="Phobius"/>
    </source>
</evidence>
<keyword evidence="3" id="KW-1185">Reference proteome</keyword>
<evidence type="ECO:0000313" key="3">
    <source>
        <dbReference type="Proteomes" id="UP001221142"/>
    </source>
</evidence>
<protein>
    <submittedName>
        <fullName evidence="2">Uncharacterized protein</fullName>
    </submittedName>
</protein>
<dbReference type="AlphaFoldDB" id="A0AAD7FJ87"/>
<evidence type="ECO:0000313" key="2">
    <source>
        <dbReference type="EMBL" id="KAJ7627319.1"/>
    </source>
</evidence>
<dbReference type="Proteomes" id="UP001221142">
    <property type="component" value="Unassembled WGS sequence"/>
</dbReference>
<sequence>MPGIQSLQRYDPTTGRFDPERTLIASIIGIGSTAFLLGAASGGVTFAAAGLLRGPAGQRLSNAFSATRLAASVFGAEYAVQRGWLPDDEQSWQRKVAMLGPLVCTALPAGWITRKYCMAFPTAMILNASVMNPRTLDYVWGPAVPRSSRTQALKNRVATDVIDSS</sequence>
<proteinExistence type="predicted"/>
<reference evidence="2" key="1">
    <citation type="submission" date="2023-03" db="EMBL/GenBank/DDBJ databases">
        <title>Massive genome expansion in bonnet fungi (Mycena s.s.) driven by repeated elements and novel gene families across ecological guilds.</title>
        <authorList>
            <consortium name="Lawrence Berkeley National Laboratory"/>
            <person name="Harder C.B."/>
            <person name="Miyauchi S."/>
            <person name="Viragh M."/>
            <person name="Kuo A."/>
            <person name="Thoen E."/>
            <person name="Andreopoulos B."/>
            <person name="Lu D."/>
            <person name="Skrede I."/>
            <person name="Drula E."/>
            <person name="Henrissat B."/>
            <person name="Morin E."/>
            <person name="Kohler A."/>
            <person name="Barry K."/>
            <person name="LaButti K."/>
            <person name="Morin E."/>
            <person name="Salamov A."/>
            <person name="Lipzen A."/>
            <person name="Mereny Z."/>
            <person name="Hegedus B."/>
            <person name="Baldrian P."/>
            <person name="Stursova M."/>
            <person name="Weitz H."/>
            <person name="Taylor A."/>
            <person name="Grigoriev I.V."/>
            <person name="Nagy L.G."/>
            <person name="Martin F."/>
            <person name="Kauserud H."/>
        </authorList>
    </citation>
    <scope>NUCLEOTIDE SEQUENCE</scope>
    <source>
        <strain evidence="2">9284</strain>
    </source>
</reference>
<keyword evidence="1" id="KW-0812">Transmembrane</keyword>
<feature type="transmembrane region" description="Helical" evidence="1">
    <location>
        <begin position="23"/>
        <end position="52"/>
    </location>
</feature>